<feature type="domain" description="F-box" evidence="4">
    <location>
        <begin position="33"/>
        <end position="81"/>
    </location>
</feature>
<evidence type="ECO:0000256" key="1">
    <source>
        <dbReference type="ARBA" id="ARBA00004906"/>
    </source>
</evidence>
<protein>
    <recommendedName>
        <fullName evidence="4">F-box domain-containing protein</fullName>
    </recommendedName>
</protein>
<dbReference type="AlphaFoldDB" id="A0AAE0NPQ4"/>
<comment type="caution">
    <text evidence="5">The sequence shown here is derived from an EMBL/GenBank/DDBJ whole genome shotgun (WGS) entry which is preliminary data.</text>
</comment>
<evidence type="ECO:0000313" key="6">
    <source>
        <dbReference type="Proteomes" id="UP001285441"/>
    </source>
</evidence>
<keyword evidence="6" id="KW-1185">Reference proteome</keyword>
<evidence type="ECO:0000256" key="2">
    <source>
        <dbReference type="ARBA" id="ARBA00022786"/>
    </source>
</evidence>
<dbReference type="Proteomes" id="UP001285441">
    <property type="component" value="Unassembled WGS sequence"/>
</dbReference>
<dbReference type="InterPro" id="IPR001810">
    <property type="entry name" value="F-box_dom"/>
</dbReference>
<dbReference type="SUPFAM" id="SSF81383">
    <property type="entry name" value="F-box domain"/>
    <property type="match status" value="1"/>
</dbReference>
<evidence type="ECO:0000259" key="4">
    <source>
        <dbReference type="PROSITE" id="PS50181"/>
    </source>
</evidence>
<dbReference type="Gene3D" id="1.20.1280.50">
    <property type="match status" value="1"/>
</dbReference>
<organism evidence="5 6">
    <name type="scientific">Podospora didyma</name>
    <dbReference type="NCBI Taxonomy" id="330526"/>
    <lineage>
        <taxon>Eukaryota</taxon>
        <taxon>Fungi</taxon>
        <taxon>Dikarya</taxon>
        <taxon>Ascomycota</taxon>
        <taxon>Pezizomycotina</taxon>
        <taxon>Sordariomycetes</taxon>
        <taxon>Sordariomycetidae</taxon>
        <taxon>Sordariales</taxon>
        <taxon>Podosporaceae</taxon>
        <taxon>Podospora</taxon>
    </lineage>
</organism>
<gene>
    <name evidence="5" type="ORF">B0H63DRAFT_522755</name>
</gene>
<evidence type="ECO:0000256" key="3">
    <source>
        <dbReference type="SAM" id="MobiDB-lite"/>
    </source>
</evidence>
<feature type="compositionally biased region" description="Basic and acidic residues" evidence="3">
    <location>
        <begin position="375"/>
        <end position="392"/>
    </location>
</feature>
<feature type="region of interest" description="Disordered" evidence="3">
    <location>
        <begin position="368"/>
        <end position="392"/>
    </location>
</feature>
<feature type="region of interest" description="Disordered" evidence="3">
    <location>
        <begin position="1"/>
        <end position="23"/>
    </location>
</feature>
<dbReference type="PANTHER" id="PTHR10706">
    <property type="entry name" value="F-BOX FAMILY PROTEIN"/>
    <property type="match status" value="1"/>
</dbReference>
<sequence length="502" mass="57591">MEEAKRLAVDNHPAPASTDSVGEEIEEQVSLENCFLDRLPRELFDGILSYLRPVDLISFSATCRDVRKLVMEDADHIWQALVEEQVPGPRIRSSNPCSTFRELYQAHDPRWFLTKSRLWFSDSDMTGKVMLVRYNQRRGSIEGFQLLAVNRNAVIEQWAAHPRVRIHSFEPDVYMHLDQPLLFLPAINREEKSDESKPKANRYQEEKPMYRGTAGTISSSFMFTRLLHSSMEDEIKGVQYPYRGIFPTPMIPATRRTVSLPPATSTEQPTRRREMSQHTFRIRKWLEMRVPRPGVPRPGAAWLTDGGLANSTVARPIGLRVGEEIHTYATIDPAIYTPTPAQPWRGVWVGDYSVHGCEFVLINQRPSSAMQSQDVSEHDLAQKEDEKPEEFERRNRDALVYHGALEAIKLTGDVNVPRGECTFIAEDIGEAGLITTYKNEPFAGVRAFKSKGHIANTGFINDRWVDTQLCLISHDCIAQFWVDFGYVNYYHRVNFDQFYSDY</sequence>
<dbReference type="PANTHER" id="PTHR10706:SF130">
    <property type="entry name" value="F-BOX ONLY PROTEIN 31"/>
    <property type="match status" value="1"/>
</dbReference>
<reference evidence="5" key="1">
    <citation type="journal article" date="2023" name="Mol. Phylogenet. Evol.">
        <title>Genome-scale phylogeny and comparative genomics of the fungal order Sordariales.</title>
        <authorList>
            <person name="Hensen N."/>
            <person name="Bonometti L."/>
            <person name="Westerberg I."/>
            <person name="Brannstrom I.O."/>
            <person name="Guillou S."/>
            <person name="Cros-Aarteil S."/>
            <person name="Calhoun S."/>
            <person name="Haridas S."/>
            <person name="Kuo A."/>
            <person name="Mondo S."/>
            <person name="Pangilinan J."/>
            <person name="Riley R."/>
            <person name="LaButti K."/>
            <person name="Andreopoulos B."/>
            <person name="Lipzen A."/>
            <person name="Chen C."/>
            <person name="Yan M."/>
            <person name="Daum C."/>
            <person name="Ng V."/>
            <person name="Clum A."/>
            <person name="Steindorff A."/>
            <person name="Ohm R.A."/>
            <person name="Martin F."/>
            <person name="Silar P."/>
            <person name="Natvig D.O."/>
            <person name="Lalanne C."/>
            <person name="Gautier V."/>
            <person name="Ament-Velasquez S.L."/>
            <person name="Kruys A."/>
            <person name="Hutchinson M.I."/>
            <person name="Powell A.J."/>
            <person name="Barry K."/>
            <person name="Miller A.N."/>
            <person name="Grigoriev I.V."/>
            <person name="Debuchy R."/>
            <person name="Gladieux P."/>
            <person name="Hiltunen Thoren M."/>
            <person name="Johannesson H."/>
        </authorList>
    </citation>
    <scope>NUCLEOTIDE SEQUENCE</scope>
    <source>
        <strain evidence="5">CBS 232.78</strain>
    </source>
</reference>
<dbReference type="Pfam" id="PF12937">
    <property type="entry name" value="F-box-like"/>
    <property type="match status" value="1"/>
</dbReference>
<name>A0AAE0NPQ4_9PEZI</name>
<evidence type="ECO:0000313" key="5">
    <source>
        <dbReference type="EMBL" id="KAK3385421.1"/>
    </source>
</evidence>
<dbReference type="InterPro" id="IPR036047">
    <property type="entry name" value="F-box-like_dom_sf"/>
</dbReference>
<reference evidence="5" key="2">
    <citation type="submission" date="2023-06" db="EMBL/GenBank/DDBJ databases">
        <authorList>
            <consortium name="Lawrence Berkeley National Laboratory"/>
            <person name="Haridas S."/>
            <person name="Hensen N."/>
            <person name="Bonometti L."/>
            <person name="Westerberg I."/>
            <person name="Brannstrom I.O."/>
            <person name="Guillou S."/>
            <person name="Cros-Aarteil S."/>
            <person name="Calhoun S."/>
            <person name="Kuo A."/>
            <person name="Mondo S."/>
            <person name="Pangilinan J."/>
            <person name="Riley R."/>
            <person name="LaButti K."/>
            <person name="Andreopoulos B."/>
            <person name="Lipzen A."/>
            <person name="Chen C."/>
            <person name="Yanf M."/>
            <person name="Daum C."/>
            <person name="Ng V."/>
            <person name="Clum A."/>
            <person name="Steindorff A."/>
            <person name="Ohm R."/>
            <person name="Martin F."/>
            <person name="Silar P."/>
            <person name="Natvig D."/>
            <person name="Lalanne C."/>
            <person name="Gautier V."/>
            <person name="Ament-velasquez S.L."/>
            <person name="Kruys A."/>
            <person name="Hutchinson M.I."/>
            <person name="Powell A.J."/>
            <person name="Barry K."/>
            <person name="Miller A.N."/>
            <person name="Grigoriev I.V."/>
            <person name="Debuchy R."/>
            <person name="Gladieux P."/>
            <person name="Thoren M.H."/>
            <person name="Johannesson H."/>
        </authorList>
    </citation>
    <scope>NUCLEOTIDE SEQUENCE</scope>
    <source>
        <strain evidence="5">CBS 232.78</strain>
    </source>
</reference>
<comment type="pathway">
    <text evidence="1">Protein modification; protein ubiquitination.</text>
</comment>
<accession>A0AAE0NPQ4</accession>
<dbReference type="Pfam" id="PF12014">
    <property type="entry name" value="Cyclin_D1_bind"/>
    <property type="match status" value="1"/>
</dbReference>
<dbReference type="PROSITE" id="PS50181">
    <property type="entry name" value="FBOX"/>
    <property type="match status" value="1"/>
</dbReference>
<proteinExistence type="predicted"/>
<dbReference type="InterPro" id="IPR045048">
    <property type="entry name" value="FBXO31/39"/>
</dbReference>
<keyword evidence="2" id="KW-0833">Ubl conjugation pathway</keyword>
<dbReference type="CDD" id="cd09917">
    <property type="entry name" value="F-box_SF"/>
    <property type="match status" value="1"/>
</dbReference>
<dbReference type="EMBL" id="JAULSW010000004">
    <property type="protein sequence ID" value="KAK3385421.1"/>
    <property type="molecule type" value="Genomic_DNA"/>
</dbReference>